<dbReference type="Pfam" id="PF00842">
    <property type="entry name" value="Ala_racemase_C"/>
    <property type="match status" value="1"/>
</dbReference>
<dbReference type="AlphaFoldDB" id="A0A3G6IVX3"/>
<evidence type="ECO:0000256" key="1">
    <source>
        <dbReference type="ARBA" id="ARBA00001933"/>
    </source>
</evidence>
<feature type="modified residue" description="N6-(pyridoxal phosphate)lysine" evidence="4 5">
    <location>
        <position position="34"/>
    </location>
</feature>
<dbReference type="PRINTS" id="PR00992">
    <property type="entry name" value="ALARACEMASE"/>
</dbReference>
<dbReference type="InterPro" id="IPR000821">
    <property type="entry name" value="Ala_racemase"/>
</dbReference>
<protein>
    <recommendedName>
        <fullName evidence="4">Alanine racemase</fullName>
        <ecNumber evidence="4">5.1.1.1</ecNumber>
    </recommendedName>
</protein>
<evidence type="ECO:0000259" key="7">
    <source>
        <dbReference type="SMART" id="SM01005"/>
    </source>
</evidence>
<keyword evidence="3 4" id="KW-0413">Isomerase</keyword>
<dbReference type="SUPFAM" id="SSF51419">
    <property type="entry name" value="PLP-binding barrel"/>
    <property type="match status" value="1"/>
</dbReference>
<dbReference type="EMBL" id="CP033898">
    <property type="protein sequence ID" value="AZA09935.1"/>
    <property type="molecule type" value="Genomic_DNA"/>
</dbReference>
<dbReference type="OrthoDB" id="9813814at2"/>
<reference evidence="8 9" key="1">
    <citation type="submission" date="2018-11" db="EMBL/GenBank/DDBJ databases">
        <authorList>
            <person name="Kleinhagauer T."/>
            <person name="Glaeser S.P."/>
            <person name="Spergser J."/>
            <person name="Ruckert C."/>
            <person name="Kaempfer P."/>
            <person name="Busse H.-J."/>
        </authorList>
    </citation>
    <scope>NUCLEOTIDE SEQUENCE [LARGE SCALE GENOMIC DNA]</scope>
    <source>
        <strain evidence="8 9">812CH</strain>
    </source>
</reference>
<comment type="cofactor">
    <cofactor evidence="1 4 5">
        <name>pyridoxal 5'-phosphate</name>
        <dbReference type="ChEBI" id="CHEBI:597326"/>
    </cofactor>
</comment>
<dbReference type="Gene3D" id="3.20.20.10">
    <property type="entry name" value="Alanine racemase"/>
    <property type="match status" value="1"/>
</dbReference>
<dbReference type="RefSeq" id="WP_123960806.1">
    <property type="nucleotide sequence ID" value="NZ_CP033898.1"/>
</dbReference>
<dbReference type="GO" id="GO:0008784">
    <property type="term" value="F:alanine racemase activity"/>
    <property type="evidence" value="ECO:0007669"/>
    <property type="project" value="UniProtKB-UniRule"/>
</dbReference>
<name>A0A3G6IVX3_9CORY</name>
<dbReference type="KEGG" id="cpso:CPPEL_09160"/>
<feature type="binding site" evidence="4 6">
    <location>
        <position position="301"/>
    </location>
    <ligand>
        <name>substrate</name>
    </ligand>
</feature>
<evidence type="ECO:0000256" key="4">
    <source>
        <dbReference type="HAMAP-Rule" id="MF_01201"/>
    </source>
</evidence>
<keyword evidence="9" id="KW-1185">Reference proteome</keyword>
<feature type="active site" description="Proton acceptor; specific for D-alanine" evidence="4">
    <location>
        <position position="34"/>
    </location>
</feature>
<evidence type="ECO:0000313" key="9">
    <source>
        <dbReference type="Proteomes" id="UP000271426"/>
    </source>
</evidence>
<sequence length="371" mass="39327">MNLLEARINLDAIAANTAKLKAKVAPAQLMCVVKADGYNHGAPEVAKVMQAAGADQFGVATFAEALALHQSGVQLPIMCWLWSPDQNVGEVLDAGITVAVASKSQVDAVLAHGRGKVVLKIDTGMHRSGVLQPQWGEIMQALASSPLEVTGLMSHFACADDLKSSATDEQIALFEQAIQQGRSLGLELPCNHIANSPAVLSRPDAYFQMVRPGIALYGCEPIQGHDHGLKPAMQWVAKVTVVKEIAAGDPVSYGHTWRAPHDGAIAIVPVGYADGLARAAQGHVEVSIAGKRFKQVGRVCMDQIVIFLGADDAGVQPGDEAVIFGPGGMSASDLAEALGTINYEIVCSPKGRTRRVYEQTHHQHAENQEQA</sequence>
<accession>A0A3G6IVX3</accession>
<comment type="pathway">
    <text evidence="4">Amino-acid biosynthesis; D-alanine biosynthesis; D-alanine from L-alanine: step 1/1.</text>
</comment>
<dbReference type="FunFam" id="3.20.20.10:FF:000002">
    <property type="entry name" value="Alanine racemase"/>
    <property type="match status" value="1"/>
</dbReference>
<comment type="function">
    <text evidence="4">Catalyzes the interconversion of L-alanine and D-alanine. May also act on other amino acids.</text>
</comment>
<dbReference type="PANTHER" id="PTHR30511:SF0">
    <property type="entry name" value="ALANINE RACEMASE, CATABOLIC-RELATED"/>
    <property type="match status" value="1"/>
</dbReference>
<gene>
    <name evidence="8" type="primary">alr</name>
    <name evidence="8" type="ORF">CPPEL_09160</name>
</gene>
<dbReference type="InterPro" id="IPR009006">
    <property type="entry name" value="Ala_racemase/Decarboxylase_C"/>
</dbReference>
<evidence type="ECO:0000256" key="5">
    <source>
        <dbReference type="PIRSR" id="PIRSR600821-50"/>
    </source>
</evidence>
<dbReference type="GO" id="GO:0005829">
    <property type="term" value="C:cytosol"/>
    <property type="evidence" value="ECO:0007669"/>
    <property type="project" value="TreeGrafter"/>
</dbReference>
<dbReference type="Gene3D" id="2.40.37.10">
    <property type="entry name" value="Lyase, Ornithine Decarboxylase, Chain A, domain 1"/>
    <property type="match status" value="1"/>
</dbReference>
<feature type="domain" description="Alanine racemase C-terminal" evidence="7">
    <location>
        <begin position="232"/>
        <end position="358"/>
    </location>
</feature>
<dbReference type="SUPFAM" id="SSF50621">
    <property type="entry name" value="Alanine racemase C-terminal domain-like"/>
    <property type="match status" value="1"/>
</dbReference>
<feature type="binding site" evidence="4 6">
    <location>
        <position position="127"/>
    </location>
    <ligand>
        <name>substrate</name>
    </ligand>
</feature>
<dbReference type="GO" id="GO:0030632">
    <property type="term" value="P:D-alanine biosynthetic process"/>
    <property type="evidence" value="ECO:0007669"/>
    <property type="project" value="UniProtKB-UniRule"/>
</dbReference>
<feature type="active site" description="Proton acceptor; specific for L-alanine" evidence="4">
    <location>
        <position position="253"/>
    </location>
</feature>
<organism evidence="8 9">
    <name type="scientific">Corynebacterium pseudopelargi</name>
    <dbReference type="NCBI Taxonomy" id="2080757"/>
    <lineage>
        <taxon>Bacteria</taxon>
        <taxon>Bacillati</taxon>
        <taxon>Actinomycetota</taxon>
        <taxon>Actinomycetes</taxon>
        <taxon>Mycobacteriales</taxon>
        <taxon>Corynebacteriaceae</taxon>
        <taxon>Corynebacterium</taxon>
    </lineage>
</organism>
<dbReference type="NCBIfam" id="TIGR00492">
    <property type="entry name" value="alr"/>
    <property type="match status" value="1"/>
</dbReference>
<evidence type="ECO:0000313" key="8">
    <source>
        <dbReference type="EMBL" id="AZA09935.1"/>
    </source>
</evidence>
<dbReference type="HAMAP" id="MF_01201">
    <property type="entry name" value="Ala_racemase"/>
    <property type="match status" value="1"/>
</dbReference>
<dbReference type="EC" id="5.1.1.1" evidence="4"/>
<dbReference type="InterPro" id="IPR029066">
    <property type="entry name" value="PLP-binding_barrel"/>
</dbReference>
<dbReference type="GO" id="GO:0030170">
    <property type="term" value="F:pyridoxal phosphate binding"/>
    <property type="evidence" value="ECO:0007669"/>
    <property type="project" value="UniProtKB-UniRule"/>
</dbReference>
<dbReference type="SMART" id="SM01005">
    <property type="entry name" value="Ala_racemase_C"/>
    <property type="match status" value="1"/>
</dbReference>
<comment type="catalytic activity">
    <reaction evidence="4">
        <text>L-alanine = D-alanine</text>
        <dbReference type="Rhea" id="RHEA:20249"/>
        <dbReference type="ChEBI" id="CHEBI:57416"/>
        <dbReference type="ChEBI" id="CHEBI:57972"/>
        <dbReference type="EC" id="5.1.1.1"/>
    </reaction>
</comment>
<dbReference type="Pfam" id="PF01168">
    <property type="entry name" value="Ala_racemase_N"/>
    <property type="match status" value="1"/>
</dbReference>
<keyword evidence="2 4" id="KW-0663">Pyridoxal phosphate</keyword>
<dbReference type="CDD" id="cd00430">
    <property type="entry name" value="PLPDE_III_AR"/>
    <property type="match status" value="1"/>
</dbReference>
<dbReference type="GO" id="GO:0009252">
    <property type="term" value="P:peptidoglycan biosynthetic process"/>
    <property type="evidence" value="ECO:0007669"/>
    <property type="project" value="TreeGrafter"/>
</dbReference>
<dbReference type="InterPro" id="IPR011079">
    <property type="entry name" value="Ala_racemase_C"/>
</dbReference>
<dbReference type="UniPathway" id="UPA00042">
    <property type="reaction ID" value="UER00497"/>
</dbReference>
<dbReference type="PANTHER" id="PTHR30511">
    <property type="entry name" value="ALANINE RACEMASE"/>
    <property type="match status" value="1"/>
</dbReference>
<comment type="similarity">
    <text evidence="4">Belongs to the alanine racemase family.</text>
</comment>
<evidence type="ECO:0000256" key="6">
    <source>
        <dbReference type="PIRSR" id="PIRSR600821-52"/>
    </source>
</evidence>
<dbReference type="InterPro" id="IPR001608">
    <property type="entry name" value="Ala_racemase_N"/>
</dbReference>
<dbReference type="Proteomes" id="UP000271426">
    <property type="component" value="Chromosome"/>
</dbReference>
<evidence type="ECO:0000256" key="2">
    <source>
        <dbReference type="ARBA" id="ARBA00022898"/>
    </source>
</evidence>
<proteinExistence type="inferred from homology"/>
<evidence type="ECO:0000256" key="3">
    <source>
        <dbReference type="ARBA" id="ARBA00023235"/>
    </source>
</evidence>